<organism evidence="4 5">
    <name type="scientific">Candidatus Faecivivens stercoravium</name>
    <dbReference type="NCBI Taxonomy" id="2840803"/>
    <lineage>
        <taxon>Bacteria</taxon>
        <taxon>Bacillati</taxon>
        <taxon>Bacillota</taxon>
        <taxon>Clostridia</taxon>
        <taxon>Eubacteriales</taxon>
        <taxon>Oscillospiraceae</taxon>
        <taxon>Oscillospiraceae incertae sedis</taxon>
        <taxon>Candidatus Faecivivens</taxon>
    </lineage>
</organism>
<keyword evidence="1" id="KW-0961">Cell wall biogenesis/degradation</keyword>
<keyword evidence="1" id="KW-0573">Peptidoglycan synthesis</keyword>
<dbReference type="EC" id="5.1.1.23" evidence="1"/>
<dbReference type="AlphaFoldDB" id="A0A9D1J4C0"/>
<reference evidence="4" key="2">
    <citation type="journal article" date="2021" name="PeerJ">
        <title>Extensive microbial diversity within the chicken gut microbiome revealed by metagenomics and culture.</title>
        <authorList>
            <person name="Gilroy R."/>
            <person name="Ravi A."/>
            <person name="Getino M."/>
            <person name="Pursley I."/>
            <person name="Horton D.L."/>
            <person name="Alikhan N.F."/>
            <person name="Baker D."/>
            <person name="Gharbi K."/>
            <person name="Hall N."/>
            <person name="Watson M."/>
            <person name="Adriaenssens E.M."/>
            <person name="Foster-Nyarko E."/>
            <person name="Jarju S."/>
            <person name="Secka A."/>
            <person name="Antonio M."/>
            <person name="Oren A."/>
            <person name="Chaudhuri R.R."/>
            <person name="La Ragione R."/>
            <person name="Hildebrand F."/>
            <person name="Pallen M.J."/>
        </authorList>
    </citation>
    <scope>NUCLEOTIDE SEQUENCE</scope>
    <source>
        <strain evidence="4">CHK189-12415</strain>
    </source>
</reference>
<dbReference type="Proteomes" id="UP000824241">
    <property type="component" value="Unassembled WGS sequence"/>
</dbReference>
<dbReference type="GO" id="GO:0071555">
    <property type="term" value="P:cell wall organization"/>
    <property type="evidence" value="ECO:0007669"/>
    <property type="project" value="UniProtKB-KW"/>
</dbReference>
<comment type="catalytic activity">
    <reaction evidence="1">
        <text>UDP-N-acetyl-alpha-D-muramoyl-L-alanyl-L-glutamate + ATP + H2O = UDP-N-acetyl-alpha-D-muramoyl-L-alanyl-D-glutamate + AMP + diphosphate + H(+)</text>
        <dbReference type="Rhea" id="RHEA:58812"/>
        <dbReference type="ChEBI" id="CHEBI:15377"/>
        <dbReference type="ChEBI" id="CHEBI:15378"/>
        <dbReference type="ChEBI" id="CHEBI:30616"/>
        <dbReference type="ChEBI" id="CHEBI:33019"/>
        <dbReference type="ChEBI" id="CHEBI:83900"/>
        <dbReference type="ChEBI" id="CHEBI:142725"/>
        <dbReference type="ChEBI" id="CHEBI:456215"/>
        <dbReference type="EC" id="5.1.1.23"/>
    </reaction>
</comment>
<keyword evidence="1" id="KW-0133">Cell shape</keyword>
<evidence type="ECO:0000313" key="4">
    <source>
        <dbReference type="EMBL" id="HIR59994.1"/>
    </source>
</evidence>
<gene>
    <name evidence="1" type="primary">murL</name>
    <name evidence="4" type="ORF">IAB37_00235</name>
</gene>
<dbReference type="InterPro" id="IPR058741">
    <property type="entry name" value="MurL_C"/>
</dbReference>
<dbReference type="HAMAP" id="MF_02209">
    <property type="entry name" value="MurL"/>
    <property type="match status" value="1"/>
</dbReference>
<proteinExistence type="inferred from homology"/>
<reference evidence="4" key="1">
    <citation type="submission" date="2020-10" db="EMBL/GenBank/DDBJ databases">
        <authorList>
            <person name="Gilroy R."/>
        </authorList>
    </citation>
    <scope>NUCLEOTIDE SEQUENCE</scope>
    <source>
        <strain evidence="4">CHK189-12415</strain>
    </source>
</reference>
<dbReference type="EMBL" id="DVHA01000008">
    <property type="protein sequence ID" value="HIR59994.1"/>
    <property type="molecule type" value="Genomic_DNA"/>
</dbReference>
<evidence type="ECO:0000256" key="1">
    <source>
        <dbReference type="HAMAP-Rule" id="MF_02209"/>
    </source>
</evidence>
<feature type="domain" description="MurL C-terminal" evidence="2">
    <location>
        <begin position="332"/>
        <end position="422"/>
    </location>
</feature>
<comment type="caution">
    <text evidence="4">The sequence shown here is derived from an EMBL/GenBank/DDBJ whole genome shotgun (WGS) entry which is preliminary data.</text>
</comment>
<dbReference type="GO" id="GO:0008360">
    <property type="term" value="P:regulation of cell shape"/>
    <property type="evidence" value="ECO:0007669"/>
    <property type="project" value="UniProtKB-KW"/>
</dbReference>
<evidence type="ECO:0000259" key="3">
    <source>
        <dbReference type="Pfam" id="PF26299"/>
    </source>
</evidence>
<dbReference type="GO" id="GO:0005737">
    <property type="term" value="C:cytoplasm"/>
    <property type="evidence" value="ECO:0007669"/>
    <property type="project" value="UniProtKB-UniRule"/>
</dbReference>
<keyword evidence="1" id="KW-0131">Cell cycle</keyword>
<keyword evidence="1" id="KW-0413">Isomerase</keyword>
<evidence type="ECO:0000313" key="5">
    <source>
        <dbReference type="Proteomes" id="UP000824241"/>
    </source>
</evidence>
<dbReference type="Pfam" id="PF26299">
    <property type="entry name" value="MurL_N"/>
    <property type="match status" value="1"/>
</dbReference>
<dbReference type="GO" id="GO:0016855">
    <property type="term" value="F:racemase and epimerase activity, acting on amino acids and derivatives"/>
    <property type="evidence" value="ECO:0007669"/>
    <property type="project" value="UniProtKB-UniRule"/>
</dbReference>
<accession>A0A9D1J4C0</accession>
<name>A0A9D1J4C0_9FIRM</name>
<comment type="pathway">
    <text evidence="1">Cell wall biogenesis; peptidoglycan biosynthesis.</text>
</comment>
<dbReference type="GO" id="GO:0051301">
    <property type="term" value="P:cell division"/>
    <property type="evidence" value="ECO:0007669"/>
    <property type="project" value="UniProtKB-KW"/>
</dbReference>
<dbReference type="InterPro" id="IPR043689">
    <property type="entry name" value="MurL"/>
</dbReference>
<keyword evidence="1" id="KW-0132">Cell division</keyword>
<comment type="function">
    <text evidence="1">Cell wall formation. Catalyzes epimerization of the terminal L-glutamate in UDP-N-acetyl-alpha-D-muramoyl-L-alanyl-L-glutamate.</text>
</comment>
<dbReference type="GO" id="GO:0009252">
    <property type="term" value="P:peptidoglycan biosynthetic process"/>
    <property type="evidence" value="ECO:0007669"/>
    <property type="project" value="UniProtKB-UniRule"/>
</dbReference>
<feature type="domain" description="MurL N-terminal" evidence="3">
    <location>
        <begin position="28"/>
        <end position="309"/>
    </location>
</feature>
<dbReference type="InterPro" id="IPR058740">
    <property type="entry name" value="MurL_N"/>
</dbReference>
<dbReference type="Pfam" id="PF26298">
    <property type="entry name" value="MurL_epimerase_C"/>
    <property type="match status" value="1"/>
</dbReference>
<comment type="similarity">
    <text evidence="1">Belongs to the MurL family.</text>
</comment>
<evidence type="ECO:0000259" key="2">
    <source>
        <dbReference type="Pfam" id="PF26298"/>
    </source>
</evidence>
<sequence>MEINRLSQTQLESLTGLSPLQKYRLFRETYPEFCYEGYSLETAGDALSITYHFRVPGLAAFAPSWTIPLPEGADLADGAVRRLIFSLGLVELVSYWKIACPPKVKILCGTISAEQADWWKEQYKEGLGEFFYRNGIPVTPDFMEIESEGEDFTAPAAGRETLSGCIIPVGGGKDSIVTLTLLSGMKEESCCYVMNSRGATEHSAEIAGYPPERRLNIRRTLAPEMLALNKQGYLNGHTPFSALVAFSGVLMAELYGKAYVVLSNESSANESTVKGLSVNHQYSKSFQFEADFDRYVKGFIGSRVQYFSLLRPWSEFQIAAYFAGLTAFHPYFRSCNAGSKTDSWCGKCAKCLFVALILTPFLPDEAVHGIFGREILEDTVLIPTLQELCGETDEKPFECVGSREEIGCAMAMGIRAREAAGKKLPALLAYFKSSPAYSAAAADDSRFFRYYQEENLLPPAFDRMMREETRKLRERYCGGEG</sequence>
<protein>
    <recommendedName>
        <fullName evidence="1">UDP-N-acetyl-alpha-D-muramoyl-L-alanyl-L-glutamate epimerase</fullName>
        <ecNumber evidence="1">5.1.1.23</ecNumber>
    </recommendedName>
    <alternativeName>
        <fullName evidence="1">UDP-MurNAc-L-Ala-L-Glu epimerase</fullName>
    </alternativeName>
</protein>